<feature type="compositionally biased region" description="Low complexity" evidence="1">
    <location>
        <begin position="185"/>
        <end position="201"/>
    </location>
</feature>
<dbReference type="EMBL" id="JADGJQ010000033">
    <property type="protein sequence ID" value="KAJ3177404.1"/>
    <property type="molecule type" value="Genomic_DNA"/>
</dbReference>
<feature type="region of interest" description="Disordered" evidence="1">
    <location>
        <begin position="218"/>
        <end position="240"/>
    </location>
</feature>
<evidence type="ECO:0000313" key="2">
    <source>
        <dbReference type="EMBL" id="KAJ3177404.1"/>
    </source>
</evidence>
<feature type="compositionally biased region" description="Polar residues" evidence="1">
    <location>
        <begin position="218"/>
        <end position="230"/>
    </location>
</feature>
<evidence type="ECO:0000256" key="1">
    <source>
        <dbReference type="SAM" id="MobiDB-lite"/>
    </source>
</evidence>
<keyword evidence="3" id="KW-1185">Reference proteome</keyword>
<evidence type="ECO:0000313" key="3">
    <source>
        <dbReference type="Proteomes" id="UP001212152"/>
    </source>
</evidence>
<reference evidence="2" key="1">
    <citation type="submission" date="2020-05" db="EMBL/GenBank/DDBJ databases">
        <title>Phylogenomic resolution of chytrid fungi.</title>
        <authorList>
            <person name="Stajich J.E."/>
            <person name="Amses K."/>
            <person name="Simmons R."/>
            <person name="Seto K."/>
            <person name="Myers J."/>
            <person name="Bonds A."/>
            <person name="Quandt C.A."/>
            <person name="Barry K."/>
            <person name="Liu P."/>
            <person name="Grigoriev I."/>
            <person name="Longcore J.E."/>
            <person name="James T.Y."/>
        </authorList>
    </citation>
    <scope>NUCLEOTIDE SEQUENCE</scope>
    <source>
        <strain evidence="2">JEL0379</strain>
    </source>
</reference>
<sequence length="319" mass="33799">MSQQPSPPAFFAWCRCRFPASVNNPTPDTLTLPNVAVPPYEGTGAYKEWLCLVTEFNHQLQEATLFLGSSAPYLEHRFVPVDPCAPRPGQLAALQTVPAAFFREPGGHLNISHPIRATVVFTEYPQDVQDKMPPADLWQTSATLTAESRTRFLEAVSAYSRRRVSAASAAATASQAPPPPPPPAAASSSGAAAEGAAAPSAAAPPMPWASVVSRPAFDNSSNVSNNQARQATLPGRSGRRFLPSPEELYARYAVPADSEALHWEGGKLVGGVDWPDDSSDYEAVAGRAPLCIDTSPPAHARPVLELRSCGLDGAAFGSD</sequence>
<gene>
    <name evidence="2" type="ORF">HDU87_004423</name>
</gene>
<organism evidence="2 3">
    <name type="scientific">Geranomyces variabilis</name>
    <dbReference type="NCBI Taxonomy" id="109894"/>
    <lineage>
        <taxon>Eukaryota</taxon>
        <taxon>Fungi</taxon>
        <taxon>Fungi incertae sedis</taxon>
        <taxon>Chytridiomycota</taxon>
        <taxon>Chytridiomycota incertae sedis</taxon>
        <taxon>Chytridiomycetes</taxon>
        <taxon>Spizellomycetales</taxon>
        <taxon>Powellomycetaceae</taxon>
        <taxon>Geranomyces</taxon>
    </lineage>
</organism>
<protein>
    <submittedName>
        <fullName evidence="2">Uncharacterized protein</fullName>
    </submittedName>
</protein>
<comment type="caution">
    <text evidence="2">The sequence shown here is derived from an EMBL/GenBank/DDBJ whole genome shotgun (WGS) entry which is preliminary data.</text>
</comment>
<proteinExistence type="predicted"/>
<dbReference type="Proteomes" id="UP001212152">
    <property type="component" value="Unassembled WGS sequence"/>
</dbReference>
<dbReference type="AlphaFoldDB" id="A0AAD5TI78"/>
<name>A0AAD5TI78_9FUNG</name>
<accession>A0AAD5TI78</accession>
<feature type="region of interest" description="Disordered" evidence="1">
    <location>
        <begin position="170"/>
        <end position="205"/>
    </location>
</feature>